<gene>
    <name evidence="2" type="ORF">ENO08_05640</name>
</gene>
<evidence type="ECO:0000313" key="2">
    <source>
        <dbReference type="EMBL" id="HER43923.1"/>
    </source>
</evidence>
<reference evidence="2" key="1">
    <citation type="journal article" date="2020" name="mSystems">
        <title>Genome- and Community-Level Interaction Insights into Carbon Utilization and Element Cycling Functions of Hydrothermarchaeota in Hydrothermal Sediment.</title>
        <authorList>
            <person name="Zhou Z."/>
            <person name="Liu Y."/>
            <person name="Xu W."/>
            <person name="Pan J."/>
            <person name="Luo Z.H."/>
            <person name="Li M."/>
        </authorList>
    </citation>
    <scope>NUCLEOTIDE SEQUENCE [LARGE SCALE GENOMIC DNA]</scope>
    <source>
        <strain evidence="2">SpSt-1233</strain>
    </source>
</reference>
<feature type="domain" description="PurM-like C-terminal" evidence="1">
    <location>
        <begin position="8"/>
        <end position="70"/>
    </location>
</feature>
<accession>A0A7V2F3W0</accession>
<dbReference type="GO" id="GO:0051604">
    <property type="term" value="P:protein maturation"/>
    <property type="evidence" value="ECO:0007669"/>
    <property type="project" value="TreeGrafter"/>
</dbReference>
<dbReference type="PANTHER" id="PTHR30303">
    <property type="entry name" value="HYDROGENASE ISOENZYMES FORMATION PROTEIN HYPE"/>
    <property type="match status" value="1"/>
</dbReference>
<dbReference type="InterPro" id="IPR036676">
    <property type="entry name" value="PurM-like_C_sf"/>
</dbReference>
<dbReference type="Proteomes" id="UP000886069">
    <property type="component" value="Unassembled WGS sequence"/>
</dbReference>
<feature type="non-terminal residue" evidence="2">
    <location>
        <position position="1"/>
    </location>
</feature>
<organism evidence="2">
    <name type="scientific">Eiseniibacteriota bacterium</name>
    <dbReference type="NCBI Taxonomy" id="2212470"/>
    <lineage>
        <taxon>Bacteria</taxon>
        <taxon>Candidatus Eiseniibacteriota</taxon>
    </lineage>
</organism>
<proteinExistence type="predicted"/>
<dbReference type="Pfam" id="PF02769">
    <property type="entry name" value="AIRS_C"/>
    <property type="match status" value="1"/>
</dbReference>
<comment type="caution">
    <text evidence="2">The sequence shown here is derived from an EMBL/GenBank/DDBJ whole genome shotgun (WGS) entry which is preliminary data.</text>
</comment>
<dbReference type="InterPro" id="IPR010918">
    <property type="entry name" value="PurM-like_C_dom"/>
</dbReference>
<evidence type="ECO:0000259" key="1">
    <source>
        <dbReference type="Pfam" id="PF02769"/>
    </source>
</evidence>
<dbReference type="EMBL" id="DSEC01000398">
    <property type="protein sequence ID" value="HER43923.1"/>
    <property type="molecule type" value="Genomic_DNA"/>
</dbReference>
<dbReference type="InterPro" id="IPR011854">
    <property type="entry name" value="HypE"/>
</dbReference>
<protein>
    <submittedName>
        <fullName evidence="2">Hydrogenase expression/formation protein HypE</fullName>
    </submittedName>
</protein>
<dbReference type="SUPFAM" id="SSF56042">
    <property type="entry name" value="PurM C-terminal domain-like"/>
    <property type="match status" value="1"/>
</dbReference>
<dbReference type="AlphaFoldDB" id="A0A7V2F3W0"/>
<dbReference type="Gene3D" id="3.90.650.10">
    <property type="entry name" value="PurM-like C-terminal domain"/>
    <property type="match status" value="1"/>
</dbReference>
<sequence>GLIPVSASVRNGCELMGYDPMNIANEGKLVAVVDPGEAEAVLEAMRETELGRNAAIIGTAAGGPAGRVIMKTSFGGERVVDLPYGDLLPRIC</sequence>
<dbReference type="PANTHER" id="PTHR30303:SF0">
    <property type="entry name" value="CARBAMOYL DEHYDRATASE HYPE"/>
    <property type="match status" value="1"/>
</dbReference>
<name>A0A7V2F3W0_UNCEI</name>